<dbReference type="GO" id="GO:0005576">
    <property type="term" value="C:extracellular region"/>
    <property type="evidence" value="ECO:0007669"/>
    <property type="project" value="UniProtKB-SubCell"/>
</dbReference>
<keyword evidence="4" id="KW-0722">Serine protease inhibitor</keyword>
<dbReference type="GO" id="GO:0004867">
    <property type="term" value="F:serine-type endopeptidase inhibitor activity"/>
    <property type="evidence" value="ECO:0007669"/>
    <property type="project" value="UniProtKB-KW"/>
</dbReference>
<sequence length="81" mass="8854">MSCRIAVLSSVIFPSVQVQIAHCFFSFSCYKPNCKYSANICPMNYSPVCGTNGITYGNECMLCAAIKASNTNILIRKQGQC</sequence>
<evidence type="ECO:0000256" key="5">
    <source>
        <dbReference type="ARBA" id="ARBA00023157"/>
    </source>
</evidence>
<keyword evidence="5" id="KW-1015">Disulfide bond</keyword>
<evidence type="ECO:0000313" key="8">
    <source>
        <dbReference type="Proteomes" id="UP000472262"/>
    </source>
</evidence>
<dbReference type="InterPro" id="IPR036058">
    <property type="entry name" value="Kazal_dom_sf"/>
</dbReference>
<dbReference type="InterPro" id="IPR001239">
    <property type="entry name" value="Prot_inh_Kazal-m"/>
</dbReference>
<dbReference type="PROSITE" id="PS00282">
    <property type="entry name" value="KAZAL_1"/>
    <property type="match status" value="1"/>
</dbReference>
<name>A0A672TDT0_SINGR</name>
<evidence type="ECO:0000256" key="1">
    <source>
        <dbReference type="ARBA" id="ARBA00004613"/>
    </source>
</evidence>
<comment type="subcellular location">
    <subcellularLocation>
        <location evidence="1">Secreted</location>
    </subcellularLocation>
</comment>
<dbReference type="Gene3D" id="3.30.60.30">
    <property type="match status" value="1"/>
</dbReference>
<dbReference type="AlphaFoldDB" id="A0A672TDT0"/>
<reference evidence="7" key="1">
    <citation type="submission" date="2025-08" db="UniProtKB">
        <authorList>
            <consortium name="Ensembl"/>
        </authorList>
    </citation>
    <scope>IDENTIFICATION</scope>
</reference>
<proteinExistence type="predicted"/>
<protein>
    <submittedName>
        <fullName evidence="7">Si:dkey-203a12.9</fullName>
    </submittedName>
</protein>
<evidence type="ECO:0000256" key="2">
    <source>
        <dbReference type="ARBA" id="ARBA00022525"/>
    </source>
</evidence>
<evidence type="ECO:0000256" key="3">
    <source>
        <dbReference type="ARBA" id="ARBA00022690"/>
    </source>
</evidence>
<reference evidence="7" key="2">
    <citation type="submission" date="2025-09" db="UniProtKB">
        <authorList>
            <consortium name="Ensembl"/>
        </authorList>
    </citation>
    <scope>IDENTIFICATION</scope>
</reference>
<dbReference type="InterPro" id="IPR051597">
    <property type="entry name" value="Bifunctional_prot_inhibitor"/>
</dbReference>
<dbReference type="PROSITE" id="PS51257">
    <property type="entry name" value="PROKAR_LIPOPROTEIN"/>
    <property type="match status" value="1"/>
</dbReference>
<dbReference type="Proteomes" id="UP000472262">
    <property type="component" value="Unassembled WGS sequence"/>
</dbReference>
<keyword evidence="2" id="KW-0964">Secreted</keyword>
<accession>A0A672TDT0</accession>
<dbReference type="PANTHER" id="PTHR47729">
    <property type="entry name" value="SERINE PEPTIDASE INHIBITOR, KAZAL TYPE 2, TANDEM DUPLICATE 1-RELATED"/>
    <property type="match status" value="1"/>
</dbReference>
<dbReference type="PANTHER" id="PTHR47729:SF1">
    <property type="entry name" value="OVOMUCOID-LIKE-RELATED"/>
    <property type="match status" value="1"/>
</dbReference>
<dbReference type="Ensembl" id="ENSSGRT00000120041.1">
    <property type="protein sequence ID" value="ENSSGRP00000113027.1"/>
    <property type="gene ID" value="ENSSGRG00000055549.1"/>
</dbReference>
<dbReference type="PRINTS" id="PR00290">
    <property type="entry name" value="KAZALINHBTR"/>
</dbReference>
<dbReference type="InterPro" id="IPR002350">
    <property type="entry name" value="Kazal_dom"/>
</dbReference>
<dbReference type="SUPFAM" id="SSF100895">
    <property type="entry name" value="Kazal-type serine protease inhibitors"/>
    <property type="match status" value="1"/>
</dbReference>
<keyword evidence="3" id="KW-0646">Protease inhibitor</keyword>
<dbReference type="InParanoid" id="A0A672TDT0"/>
<keyword evidence="8" id="KW-1185">Reference proteome</keyword>
<dbReference type="Pfam" id="PF00050">
    <property type="entry name" value="Kazal_1"/>
    <property type="match status" value="1"/>
</dbReference>
<evidence type="ECO:0000256" key="4">
    <source>
        <dbReference type="ARBA" id="ARBA00022900"/>
    </source>
</evidence>
<evidence type="ECO:0000259" key="6">
    <source>
        <dbReference type="PROSITE" id="PS51465"/>
    </source>
</evidence>
<feature type="domain" description="Kazal-like" evidence="6">
    <location>
        <begin position="30"/>
        <end position="81"/>
    </location>
</feature>
<evidence type="ECO:0000313" key="7">
    <source>
        <dbReference type="Ensembl" id="ENSSGRP00000113027.1"/>
    </source>
</evidence>
<organism evidence="7 8">
    <name type="scientific">Sinocyclocheilus grahami</name>
    <name type="common">Dianchi golden-line fish</name>
    <name type="synonym">Barbus grahami</name>
    <dbReference type="NCBI Taxonomy" id="75366"/>
    <lineage>
        <taxon>Eukaryota</taxon>
        <taxon>Metazoa</taxon>
        <taxon>Chordata</taxon>
        <taxon>Craniata</taxon>
        <taxon>Vertebrata</taxon>
        <taxon>Euteleostomi</taxon>
        <taxon>Actinopterygii</taxon>
        <taxon>Neopterygii</taxon>
        <taxon>Teleostei</taxon>
        <taxon>Ostariophysi</taxon>
        <taxon>Cypriniformes</taxon>
        <taxon>Cyprinidae</taxon>
        <taxon>Cyprininae</taxon>
        <taxon>Sinocyclocheilus</taxon>
    </lineage>
</organism>
<dbReference type="SMART" id="SM00280">
    <property type="entry name" value="KAZAL"/>
    <property type="match status" value="1"/>
</dbReference>
<dbReference type="PROSITE" id="PS51465">
    <property type="entry name" value="KAZAL_2"/>
    <property type="match status" value="1"/>
</dbReference>